<keyword evidence="5" id="KW-1185">Reference proteome</keyword>
<dbReference type="InterPro" id="IPR014710">
    <property type="entry name" value="RmlC-like_jellyroll"/>
</dbReference>
<evidence type="ECO:0000313" key="5">
    <source>
        <dbReference type="Proteomes" id="UP000578112"/>
    </source>
</evidence>
<dbReference type="SUPFAM" id="SSF51182">
    <property type="entry name" value="RmlC-like cupins"/>
    <property type="match status" value="1"/>
</dbReference>
<dbReference type="InterPro" id="IPR010982">
    <property type="entry name" value="Lambda_DNA-bd_dom_sf"/>
</dbReference>
<organism evidence="4 5">
    <name type="scientific">Actinoplanes digitatis</name>
    <dbReference type="NCBI Taxonomy" id="1868"/>
    <lineage>
        <taxon>Bacteria</taxon>
        <taxon>Bacillati</taxon>
        <taxon>Actinomycetota</taxon>
        <taxon>Actinomycetes</taxon>
        <taxon>Micromonosporales</taxon>
        <taxon>Micromonosporaceae</taxon>
        <taxon>Actinoplanes</taxon>
    </lineage>
</organism>
<proteinExistence type="predicted"/>
<reference evidence="4 5" key="1">
    <citation type="submission" date="2020-08" db="EMBL/GenBank/DDBJ databases">
        <title>Sequencing the genomes of 1000 actinobacteria strains.</title>
        <authorList>
            <person name="Klenk H.-P."/>
        </authorList>
    </citation>
    <scope>NUCLEOTIDE SEQUENCE [LARGE SCALE GENOMIC DNA]</scope>
    <source>
        <strain evidence="4 5">DSM 43149</strain>
    </source>
</reference>
<dbReference type="PROSITE" id="PS50943">
    <property type="entry name" value="HTH_CROC1"/>
    <property type="match status" value="1"/>
</dbReference>
<dbReference type="RefSeq" id="WP_184994626.1">
    <property type="nucleotide sequence ID" value="NZ_BOMK01000010.1"/>
</dbReference>
<dbReference type="SMART" id="SM00530">
    <property type="entry name" value="HTH_XRE"/>
    <property type="match status" value="1"/>
</dbReference>
<dbReference type="InterPro" id="IPR050807">
    <property type="entry name" value="TransReg_Diox_bact_type"/>
</dbReference>
<comment type="caution">
    <text evidence="4">The sequence shown here is derived from an EMBL/GenBank/DDBJ whole genome shotgun (WGS) entry which is preliminary data.</text>
</comment>
<dbReference type="Gene3D" id="2.60.120.10">
    <property type="entry name" value="Jelly Rolls"/>
    <property type="match status" value="1"/>
</dbReference>
<dbReference type="CDD" id="cd00093">
    <property type="entry name" value="HTH_XRE"/>
    <property type="match status" value="1"/>
</dbReference>
<dbReference type="EMBL" id="JACHNH010000001">
    <property type="protein sequence ID" value="MBB4763292.1"/>
    <property type="molecule type" value="Genomic_DNA"/>
</dbReference>
<dbReference type="Proteomes" id="UP000578112">
    <property type="component" value="Unassembled WGS sequence"/>
</dbReference>
<dbReference type="PANTHER" id="PTHR46797:SF1">
    <property type="entry name" value="METHYLPHOSPHONATE SYNTHASE"/>
    <property type="match status" value="1"/>
</dbReference>
<dbReference type="GO" id="GO:0003700">
    <property type="term" value="F:DNA-binding transcription factor activity"/>
    <property type="evidence" value="ECO:0007669"/>
    <property type="project" value="TreeGrafter"/>
</dbReference>
<dbReference type="InterPro" id="IPR011051">
    <property type="entry name" value="RmlC_Cupin_sf"/>
</dbReference>
<evidence type="ECO:0000259" key="3">
    <source>
        <dbReference type="PROSITE" id="PS50943"/>
    </source>
</evidence>
<evidence type="ECO:0000313" key="4">
    <source>
        <dbReference type="EMBL" id="MBB4763292.1"/>
    </source>
</evidence>
<dbReference type="Pfam" id="PF07883">
    <property type="entry name" value="Cupin_2"/>
    <property type="match status" value="1"/>
</dbReference>
<dbReference type="SUPFAM" id="SSF47413">
    <property type="entry name" value="lambda repressor-like DNA-binding domains"/>
    <property type="match status" value="1"/>
</dbReference>
<dbReference type="InterPro" id="IPR013096">
    <property type="entry name" value="Cupin_2"/>
</dbReference>
<dbReference type="Pfam" id="PF01381">
    <property type="entry name" value="HTH_3"/>
    <property type="match status" value="1"/>
</dbReference>
<protein>
    <submittedName>
        <fullName evidence="4">Transcriptional regulator with XRE-family HTH domain</fullName>
    </submittedName>
</protein>
<feature type="region of interest" description="Disordered" evidence="2">
    <location>
        <begin position="73"/>
        <end position="97"/>
    </location>
</feature>
<gene>
    <name evidence="4" type="ORF">BJ971_003848</name>
</gene>
<dbReference type="GO" id="GO:0005829">
    <property type="term" value="C:cytosol"/>
    <property type="evidence" value="ECO:0007669"/>
    <property type="project" value="TreeGrafter"/>
</dbReference>
<evidence type="ECO:0000256" key="2">
    <source>
        <dbReference type="SAM" id="MobiDB-lite"/>
    </source>
</evidence>
<dbReference type="PANTHER" id="PTHR46797">
    <property type="entry name" value="HTH-TYPE TRANSCRIPTIONAL REGULATOR"/>
    <property type="match status" value="1"/>
</dbReference>
<dbReference type="Gene3D" id="1.10.260.40">
    <property type="entry name" value="lambda repressor-like DNA-binding domains"/>
    <property type="match status" value="1"/>
</dbReference>
<name>A0A7W7HYT2_9ACTN</name>
<sequence length="195" mass="21116">MDPSLAELLAGIGPRLRRIRRDRGLTLDDLATATGLSVSTLSRLESGKRRPTLDLLIPLARAHRMALDHLIGAPPTGDSRAHLTPHRTEPRTGNPSVVVPLTAYPGRLQAFKQILGTGTGTGPPERVTHPGHAWFYVLSGEVRLLLGDRELLLGPGDTADFDTAEPHWFGPAADRPAEILHLYGPHGDRPRPGDQ</sequence>
<keyword evidence="1" id="KW-0238">DNA-binding</keyword>
<feature type="domain" description="HTH cro/C1-type" evidence="3">
    <location>
        <begin position="16"/>
        <end position="70"/>
    </location>
</feature>
<dbReference type="AlphaFoldDB" id="A0A7W7HYT2"/>
<evidence type="ECO:0000256" key="1">
    <source>
        <dbReference type="ARBA" id="ARBA00023125"/>
    </source>
</evidence>
<accession>A0A7W7HYT2</accession>
<dbReference type="InterPro" id="IPR001387">
    <property type="entry name" value="Cro/C1-type_HTH"/>
</dbReference>
<dbReference type="GO" id="GO:0003677">
    <property type="term" value="F:DNA binding"/>
    <property type="evidence" value="ECO:0007669"/>
    <property type="project" value="UniProtKB-KW"/>
</dbReference>